<dbReference type="InterPro" id="IPR001645">
    <property type="entry name" value="Folylpolyglutamate_synth"/>
</dbReference>
<keyword evidence="5" id="KW-0067">ATP-binding</keyword>
<name>A0A6J6BVL5_9ZZZZ</name>
<dbReference type="AlphaFoldDB" id="A0A6J6BVL5"/>
<reference evidence="9" key="1">
    <citation type="submission" date="2020-05" db="EMBL/GenBank/DDBJ databases">
        <authorList>
            <person name="Chiriac C."/>
            <person name="Salcher M."/>
            <person name="Ghai R."/>
            <person name="Kavagutti S V."/>
        </authorList>
    </citation>
    <scope>NUCLEOTIDE SEQUENCE</scope>
</reference>
<dbReference type="SUPFAM" id="SSF53244">
    <property type="entry name" value="MurD-like peptide ligases, peptide-binding domain"/>
    <property type="match status" value="1"/>
</dbReference>
<dbReference type="GO" id="GO:0004326">
    <property type="term" value="F:tetrahydrofolylpolyglutamate synthase activity"/>
    <property type="evidence" value="ECO:0007669"/>
    <property type="project" value="InterPro"/>
</dbReference>
<dbReference type="GO" id="GO:0008841">
    <property type="term" value="F:dihydrofolate synthase activity"/>
    <property type="evidence" value="ECO:0007669"/>
    <property type="project" value="TreeGrafter"/>
</dbReference>
<evidence type="ECO:0000256" key="2">
    <source>
        <dbReference type="ARBA" id="ARBA00022598"/>
    </source>
</evidence>
<dbReference type="PANTHER" id="PTHR11136">
    <property type="entry name" value="FOLYLPOLYGLUTAMATE SYNTHASE-RELATED"/>
    <property type="match status" value="1"/>
</dbReference>
<dbReference type="NCBIfam" id="TIGR01499">
    <property type="entry name" value="folC"/>
    <property type="match status" value="1"/>
</dbReference>
<dbReference type="SUPFAM" id="SSF53623">
    <property type="entry name" value="MurD-like peptide ligases, catalytic domain"/>
    <property type="match status" value="1"/>
</dbReference>
<evidence type="ECO:0000256" key="1">
    <source>
        <dbReference type="ARBA" id="ARBA00008276"/>
    </source>
</evidence>
<proteinExistence type="inferred from homology"/>
<dbReference type="Pfam" id="PF02875">
    <property type="entry name" value="Mur_ligase_C"/>
    <property type="match status" value="1"/>
</dbReference>
<dbReference type="PIRSF" id="PIRSF001563">
    <property type="entry name" value="Folylpolyglu_synth"/>
    <property type="match status" value="1"/>
</dbReference>
<keyword evidence="6" id="KW-0460">Magnesium</keyword>
<dbReference type="GO" id="GO:0005524">
    <property type="term" value="F:ATP binding"/>
    <property type="evidence" value="ECO:0007669"/>
    <property type="project" value="UniProtKB-KW"/>
</dbReference>
<dbReference type="InterPro" id="IPR004101">
    <property type="entry name" value="Mur_ligase_C"/>
</dbReference>
<dbReference type="EMBL" id="CAEZSR010000007">
    <property type="protein sequence ID" value="CAB4542238.1"/>
    <property type="molecule type" value="Genomic_DNA"/>
</dbReference>
<dbReference type="GO" id="GO:0005737">
    <property type="term" value="C:cytoplasm"/>
    <property type="evidence" value="ECO:0007669"/>
    <property type="project" value="TreeGrafter"/>
</dbReference>
<feature type="domain" description="Mur ligase central" evidence="8">
    <location>
        <begin position="49"/>
        <end position="268"/>
    </location>
</feature>
<feature type="domain" description="Mur ligase C-terminal" evidence="7">
    <location>
        <begin position="293"/>
        <end position="415"/>
    </location>
</feature>
<keyword evidence="4" id="KW-0547">Nucleotide-binding</keyword>
<gene>
    <name evidence="9" type="ORF">UFOPK1493_00393</name>
</gene>
<keyword evidence="3" id="KW-0479">Metal-binding</keyword>
<dbReference type="InterPro" id="IPR036565">
    <property type="entry name" value="Mur-like_cat_sf"/>
</dbReference>
<dbReference type="GO" id="GO:0046872">
    <property type="term" value="F:metal ion binding"/>
    <property type="evidence" value="ECO:0007669"/>
    <property type="project" value="UniProtKB-KW"/>
</dbReference>
<dbReference type="InterPro" id="IPR018109">
    <property type="entry name" value="Folylpolyglutamate_synth_CS"/>
</dbReference>
<evidence type="ECO:0000313" key="9">
    <source>
        <dbReference type="EMBL" id="CAB4542238.1"/>
    </source>
</evidence>
<dbReference type="PROSITE" id="PS01011">
    <property type="entry name" value="FOLYLPOLYGLU_SYNT_1"/>
    <property type="match status" value="1"/>
</dbReference>
<keyword evidence="2" id="KW-0436">Ligase</keyword>
<dbReference type="Gene3D" id="3.90.190.20">
    <property type="entry name" value="Mur ligase, C-terminal domain"/>
    <property type="match status" value="1"/>
</dbReference>
<dbReference type="InterPro" id="IPR036615">
    <property type="entry name" value="Mur_ligase_C_dom_sf"/>
</dbReference>
<evidence type="ECO:0000259" key="8">
    <source>
        <dbReference type="Pfam" id="PF08245"/>
    </source>
</evidence>
<evidence type="ECO:0000259" key="7">
    <source>
        <dbReference type="Pfam" id="PF02875"/>
    </source>
</evidence>
<organism evidence="9">
    <name type="scientific">freshwater metagenome</name>
    <dbReference type="NCBI Taxonomy" id="449393"/>
    <lineage>
        <taxon>unclassified sequences</taxon>
        <taxon>metagenomes</taxon>
        <taxon>ecological metagenomes</taxon>
    </lineage>
</organism>
<dbReference type="Pfam" id="PF08245">
    <property type="entry name" value="Mur_ligase_M"/>
    <property type="match status" value="1"/>
</dbReference>
<evidence type="ECO:0000256" key="5">
    <source>
        <dbReference type="ARBA" id="ARBA00022840"/>
    </source>
</evidence>
<dbReference type="InterPro" id="IPR013221">
    <property type="entry name" value="Mur_ligase_cen"/>
</dbReference>
<comment type="similarity">
    <text evidence="1">Belongs to the folylpolyglutamate synthase family.</text>
</comment>
<sequence>MNLTEAMAYLDAHASYDTTGRVESPTIDRIARLMEVSGDPQLGYPVIHITGTNGKGSTTQMVTRLLMAHGLTVGTYSSPHLERLNERIQRNGEPIGDDEFAEQIAALAEIEVISGVRPTFFELVTAAAFRWFADVAVDVAVIEVGMLGRWDATNVVDAQVAVLTNIALDHMEYAGPTKAHIAREKSGIVKPRSAVVIGETEPELAQIFVDAGGSAHFLRGEHFDVVENQLALGGRLVDLRTPTTVYPEVFVPLHGKHQADNAAVALMAVEAFFARPLEDEILREGFAEVRMPGRFEVMGRQPLVIVDGAHNPAGADVAAQVFFEDFDPAGMRYLVVGCLKTRDAPELLGALRADEFDVVLTCTAPSPRGLDSRGLARAAAELGCDEVIECSTPSEACAKALRLAGGDDAILVAGSLYVVGEARPALRRLLP</sequence>
<dbReference type="PANTHER" id="PTHR11136:SF0">
    <property type="entry name" value="DIHYDROFOLATE SYNTHETASE-RELATED"/>
    <property type="match status" value="1"/>
</dbReference>
<evidence type="ECO:0000256" key="6">
    <source>
        <dbReference type="ARBA" id="ARBA00022842"/>
    </source>
</evidence>
<evidence type="ECO:0000256" key="3">
    <source>
        <dbReference type="ARBA" id="ARBA00022723"/>
    </source>
</evidence>
<accession>A0A6J6BVL5</accession>
<protein>
    <submittedName>
        <fullName evidence="9">Unannotated protein</fullName>
    </submittedName>
</protein>
<evidence type="ECO:0000256" key="4">
    <source>
        <dbReference type="ARBA" id="ARBA00022741"/>
    </source>
</evidence>
<dbReference type="Gene3D" id="3.40.1190.10">
    <property type="entry name" value="Mur-like, catalytic domain"/>
    <property type="match status" value="1"/>
</dbReference>